<accession>A0A291GSQ8</accession>
<dbReference type="InterPro" id="IPR034660">
    <property type="entry name" value="DinB/YfiT-like"/>
</dbReference>
<dbReference type="OrthoDB" id="4548523at2"/>
<evidence type="ECO:0000313" key="3">
    <source>
        <dbReference type="Proteomes" id="UP000218165"/>
    </source>
</evidence>
<dbReference type="AlphaFoldDB" id="A0A291GSQ8"/>
<dbReference type="Gene3D" id="1.20.120.450">
    <property type="entry name" value="dinb family like domain"/>
    <property type="match status" value="1"/>
</dbReference>
<dbReference type="Pfam" id="PF04978">
    <property type="entry name" value="MST"/>
    <property type="match status" value="1"/>
</dbReference>
<reference evidence="3" key="1">
    <citation type="submission" date="2017-09" db="EMBL/GenBank/DDBJ databases">
        <title>Brachybacterium sp. VM2412.</title>
        <authorList>
            <person name="Tak E.J."/>
            <person name="Bae J.-W."/>
        </authorList>
    </citation>
    <scope>NUCLEOTIDE SEQUENCE [LARGE SCALE GENOMIC DNA]</scope>
    <source>
        <strain evidence="3">VM2412</strain>
    </source>
</reference>
<organism evidence="2 3">
    <name type="scientific">Brachybacterium vulturis</name>
    <dbReference type="NCBI Taxonomy" id="2017484"/>
    <lineage>
        <taxon>Bacteria</taxon>
        <taxon>Bacillati</taxon>
        <taxon>Actinomycetota</taxon>
        <taxon>Actinomycetes</taxon>
        <taxon>Micrococcales</taxon>
        <taxon>Dermabacteraceae</taxon>
        <taxon>Brachybacterium</taxon>
    </lineage>
</organism>
<dbReference type="EMBL" id="CP023563">
    <property type="protein sequence ID" value="ATG53295.1"/>
    <property type="molecule type" value="Genomic_DNA"/>
</dbReference>
<dbReference type="InterPro" id="IPR007061">
    <property type="entry name" value="MST-like"/>
</dbReference>
<feature type="region of interest" description="Disordered" evidence="1">
    <location>
        <begin position="133"/>
        <end position="153"/>
    </location>
</feature>
<evidence type="ECO:0000313" key="2">
    <source>
        <dbReference type="EMBL" id="ATG53295.1"/>
    </source>
</evidence>
<sequence>MDRLAAEQDAPGAPGAEPVGTDATADGRPEPPLLAGEQETLEGFLDFLRATVLRKAAPLSDEQAARHLVGSDTTVTGMLRHLADTERYWFREVLGGVPLEDVGYRWSDGHDTESEWVLAAGASLEEALGDYRGATEQSRSQLSGREPAEELHGGNEVRTVRWVLTHMVEETARHAGQLDILVELLDGRTGE</sequence>
<proteinExistence type="predicted"/>
<protein>
    <submittedName>
        <fullName evidence="2">Mini-circle protein</fullName>
    </submittedName>
</protein>
<name>A0A291GSQ8_9MICO</name>
<feature type="region of interest" description="Disordered" evidence="1">
    <location>
        <begin position="1"/>
        <end position="34"/>
    </location>
</feature>
<evidence type="ECO:0000256" key="1">
    <source>
        <dbReference type="SAM" id="MobiDB-lite"/>
    </source>
</evidence>
<keyword evidence="3" id="KW-1185">Reference proteome</keyword>
<dbReference type="SUPFAM" id="SSF109854">
    <property type="entry name" value="DinB/YfiT-like putative metalloenzymes"/>
    <property type="match status" value="1"/>
</dbReference>
<dbReference type="Proteomes" id="UP000218165">
    <property type="component" value="Chromosome"/>
</dbReference>
<gene>
    <name evidence="2" type="ORF">CFK38_15450</name>
</gene>
<dbReference type="KEGG" id="brz:CFK38_15450"/>